<evidence type="ECO:0000313" key="3">
    <source>
        <dbReference type="EMBL" id="KAF4484526.1"/>
    </source>
</evidence>
<comment type="catalytic activity">
    <reaction evidence="2">
        <text>N(6)-D-ribulosyl-L-lysyl-[protein] + ATP = N(6)-(3-O-phospho-D-ribulosyl)-L-lysyl-[protein] + ADP + H(+)</text>
        <dbReference type="Rhea" id="RHEA:48432"/>
        <dbReference type="Rhea" id="RHEA-COMP:12103"/>
        <dbReference type="Rhea" id="RHEA-COMP:12104"/>
        <dbReference type="ChEBI" id="CHEBI:15378"/>
        <dbReference type="ChEBI" id="CHEBI:30616"/>
        <dbReference type="ChEBI" id="CHEBI:90418"/>
        <dbReference type="ChEBI" id="CHEBI:90420"/>
        <dbReference type="ChEBI" id="CHEBI:456216"/>
        <dbReference type="EC" id="2.7.1.172"/>
    </reaction>
    <physiologicalReaction direction="left-to-right" evidence="2">
        <dbReference type="Rhea" id="RHEA:48433"/>
    </physiologicalReaction>
</comment>
<evidence type="ECO:0000256" key="2">
    <source>
        <dbReference type="ARBA" id="ARBA00048655"/>
    </source>
</evidence>
<gene>
    <name evidence="3" type="primary">Fn3krp-1</name>
    <name evidence="3" type="ORF">CGGC5_v008599</name>
</gene>
<name>A0A7J6J4R7_COLFN</name>
<dbReference type="InterPro" id="IPR016477">
    <property type="entry name" value="Fructo-/Ketosamine-3-kinase"/>
</dbReference>
<dbReference type="SUPFAM" id="SSF56112">
    <property type="entry name" value="Protein kinase-like (PK-like)"/>
    <property type="match status" value="1"/>
</dbReference>
<keyword evidence="3" id="KW-0418">Kinase</keyword>
<organism evidence="3 4">
    <name type="scientific">Colletotrichum fructicola (strain Nara gc5)</name>
    <name type="common">Anthracnose fungus</name>
    <name type="synonym">Colletotrichum gloeosporioides (strain Nara gc5)</name>
    <dbReference type="NCBI Taxonomy" id="1213859"/>
    <lineage>
        <taxon>Eukaryota</taxon>
        <taxon>Fungi</taxon>
        <taxon>Dikarya</taxon>
        <taxon>Ascomycota</taxon>
        <taxon>Pezizomycotina</taxon>
        <taxon>Sordariomycetes</taxon>
        <taxon>Hypocreomycetidae</taxon>
        <taxon>Glomerellales</taxon>
        <taxon>Glomerellaceae</taxon>
        <taxon>Colletotrichum</taxon>
        <taxon>Colletotrichum gloeosporioides species complex</taxon>
    </lineage>
</organism>
<keyword evidence="4" id="KW-1185">Reference proteome</keyword>
<dbReference type="GeneID" id="43612678"/>
<reference evidence="3 4" key="2">
    <citation type="submission" date="2020-04" db="EMBL/GenBank/DDBJ databases">
        <title>Genome sequencing and assembly of multiple isolates from the Colletotrichum gloeosporioides species complex.</title>
        <authorList>
            <person name="Gan P."/>
            <person name="Shirasu K."/>
        </authorList>
    </citation>
    <scope>NUCLEOTIDE SEQUENCE [LARGE SCALE GENOMIC DNA]</scope>
    <source>
        <strain evidence="3 4">Nara gc5</strain>
    </source>
</reference>
<dbReference type="RefSeq" id="XP_066008722.1">
    <property type="nucleotide sequence ID" value="XM_066152038.1"/>
</dbReference>
<keyword evidence="3" id="KW-0808">Transferase</keyword>
<dbReference type="InterPro" id="IPR011009">
    <property type="entry name" value="Kinase-like_dom_sf"/>
</dbReference>
<dbReference type="OrthoDB" id="5772781at2759"/>
<dbReference type="Proteomes" id="UP000011096">
    <property type="component" value="Unassembled WGS sequence"/>
</dbReference>
<dbReference type="PANTHER" id="PTHR12149">
    <property type="entry name" value="FRUCTOSAMINE 3 KINASE-RELATED PROTEIN"/>
    <property type="match status" value="1"/>
</dbReference>
<dbReference type="Gene3D" id="3.90.1200.10">
    <property type="match status" value="1"/>
</dbReference>
<dbReference type="InParanoid" id="A0A7J6J4R7"/>
<dbReference type="Pfam" id="PF03881">
    <property type="entry name" value="Fructosamin_kin"/>
    <property type="match status" value="1"/>
</dbReference>
<accession>A0A7J6J4R7</accession>
<comment type="caution">
    <text evidence="3">The sequence shown here is derived from an EMBL/GenBank/DDBJ whole genome shotgun (WGS) entry which is preliminary data.</text>
</comment>
<proteinExistence type="predicted"/>
<evidence type="ECO:0000313" key="4">
    <source>
        <dbReference type="Proteomes" id="UP000011096"/>
    </source>
</evidence>
<dbReference type="AlphaFoldDB" id="A0A7J6J4R7"/>
<dbReference type="GO" id="GO:0016301">
    <property type="term" value="F:kinase activity"/>
    <property type="evidence" value="ECO:0007669"/>
    <property type="project" value="UniProtKB-KW"/>
</dbReference>
<evidence type="ECO:0000256" key="1">
    <source>
        <dbReference type="ARBA" id="ARBA00011961"/>
    </source>
</evidence>
<protein>
    <recommendedName>
        <fullName evidence="1">protein-ribulosamine 3-kinase</fullName>
        <ecNumber evidence="1">2.7.1.172</ecNumber>
    </recommendedName>
</protein>
<dbReference type="EC" id="2.7.1.172" evidence="1"/>
<dbReference type="EMBL" id="ANPB02000004">
    <property type="protein sequence ID" value="KAF4484526.1"/>
    <property type="molecule type" value="Genomic_DNA"/>
</dbReference>
<reference evidence="3 4" key="1">
    <citation type="submission" date="2012-08" db="EMBL/GenBank/DDBJ databases">
        <authorList>
            <person name="Gan P.H.P."/>
            <person name="Ikeda K."/>
            <person name="Irieda H."/>
            <person name="Narusaka M."/>
            <person name="O'Connell R.J."/>
            <person name="Narusaka Y."/>
            <person name="Takano Y."/>
            <person name="Kubo Y."/>
            <person name="Shirasu K."/>
        </authorList>
    </citation>
    <scope>NUCLEOTIDE SEQUENCE [LARGE SCALE GENOMIC DNA]</scope>
    <source>
        <strain evidence="3 4">Nara gc5</strain>
    </source>
</reference>
<sequence length="324" mass="36938">MTSLETNVLPKKVCSVDPRIVTALDDVDSVTSMTQLSQSEWATTFCLTIRHRDKSEEQYFVKVSYGAQGKEALEGEFAATSAIHYRAPDFCPRPIACGTYESDTSSHFYICEFHNLSGRLPAPGSFCKELSQLHSRRSPRGDFGFQGVTYNGDIPQDNTWSNNWERFFSKSLRHLLNVREDRAGPSAELEQLLPELFGRVIPRLLRPLETAGRTLKPSLVHGDLWYGNASIDEGTGKGIVYDPASFWAHNEYELGNWRPKRNRFTQEYFDAYHSLIAKSDPIEDYDDRNALYAIRFNLQAATLFPGERTYLREWETHDSTSSHS</sequence>
<dbReference type="GO" id="GO:0102193">
    <property type="term" value="F:protein-ribulosamine 3-kinase activity"/>
    <property type="evidence" value="ECO:0007669"/>
    <property type="project" value="UniProtKB-EC"/>
</dbReference>
<dbReference type="PANTHER" id="PTHR12149:SF8">
    <property type="entry name" value="PROTEIN-RIBULOSAMINE 3-KINASE"/>
    <property type="match status" value="1"/>
</dbReference>